<keyword evidence="4" id="KW-1185">Reference proteome</keyword>
<accession>A0ABU1SZI9</accession>
<name>A0ABU1SZI9_9ACTO</name>
<dbReference type="Gene3D" id="3.40.50.300">
    <property type="entry name" value="P-loop containing nucleotide triphosphate hydrolases"/>
    <property type="match status" value="1"/>
</dbReference>
<dbReference type="RefSeq" id="WP_309954322.1">
    <property type="nucleotide sequence ID" value="NZ_JAVDUJ010000001.1"/>
</dbReference>
<evidence type="ECO:0000313" key="2">
    <source>
        <dbReference type="EMBL" id="MDR6938464.1"/>
    </source>
</evidence>
<sequence length="624" mass="70407">MKPGFWITHITVAGHPTREDSRINLTDGLNIVCGPSNTGKSWVLQSIDYMFGAATKDFAIDEQSGYTEVRMGLRTPFGQLTLTRPIGQGHTIVDVTSTDKRIPSGQYRLNKTKNRALLNSLWLRLAGFENPDELKVIKNQNYDVQNLTWRTVSHAFYADEDNITKKAPILLPEQNTAHTAAKCTLAAFITDKDYAAYAREENNETKKLRNNAIIDYLTPKPDELRQRIDTLEAALETSNPDQAQRTIDELSAQVAHVNTLIENAAREGEQVASRLQEIRDQLAESGALRHRYEELASSYQAKIDRFDFVHEGHVLTSAIPAPESCPICEQTLPADKTPAAAEPDPRERQNLLTRLDGLRQTITQMETEHAPLVAEEQQLAFHSRRITEHIENQLRPQLHALASSIAANNAVVAMQTELEELRERKTAIEQEIAERQAKTFPKGNFNATNEFPESFWEKMSEGLLDTLGACAFPRLDRATFSRELFDGVVNGKTKSKQGKGYRSFVNTAVLLTLREYFASEAAMHSPGVLMIDTPLLGLDDPQLDPELQEARETIPIALYDFLTERQDLGQMIIVDNIKYMPDITKLQSRCNLIYFTKQESHGRYGFLEDIHDEDIIDTEEPDAQ</sequence>
<comment type="caution">
    <text evidence="2">The sequence shown here is derived from an EMBL/GenBank/DDBJ whole genome shotgun (WGS) entry which is preliminary data.</text>
</comment>
<feature type="coiled-coil region" evidence="1">
    <location>
        <begin position="247"/>
        <end position="281"/>
    </location>
</feature>
<reference evidence="2 4" key="1">
    <citation type="submission" date="2023-07" db="EMBL/GenBank/DDBJ databases">
        <title>Sequencing the genomes of 1000 actinobacteria strains.</title>
        <authorList>
            <person name="Klenk H.-P."/>
        </authorList>
    </citation>
    <scope>NUCLEOTIDE SEQUENCE [LARGE SCALE GENOMIC DNA]</scope>
    <source>
        <strain evidence="2 4">DSM 15539</strain>
    </source>
</reference>
<dbReference type="Gene3D" id="1.20.5.1700">
    <property type="match status" value="1"/>
</dbReference>
<dbReference type="SUPFAM" id="SSF52540">
    <property type="entry name" value="P-loop containing nucleoside triphosphate hydrolases"/>
    <property type="match status" value="1"/>
</dbReference>
<evidence type="ECO:0000313" key="4">
    <source>
        <dbReference type="Proteomes" id="UP001266099"/>
    </source>
</evidence>
<dbReference type="EMBL" id="JAVDUJ010000001">
    <property type="protein sequence ID" value="MDR6940156.1"/>
    <property type="molecule type" value="Genomic_DNA"/>
</dbReference>
<protein>
    <submittedName>
        <fullName evidence="2">Coiled-coil protein SlyX/polyhydroxyalkanoate synthesis regulator phasin</fullName>
    </submittedName>
</protein>
<feature type="coiled-coil region" evidence="1">
    <location>
        <begin position="404"/>
        <end position="438"/>
    </location>
</feature>
<gene>
    <name evidence="2" type="ORF">J2S36_000007</name>
    <name evidence="3" type="ORF">J2S36_001699</name>
</gene>
<evidence type="ECO:0000313" key="3">
    <source>
        <dbReference type="EMBL" id="MDR6940156.1"/>
    </source>
</evidence>
<dbReference type="Proteomes" id="UP001266099">
    <property type="component" value="Unassembled WGS sequence"/>
</dbReference>
<organism evidence="2 4">
    <name type="scientific">Arcanobacterium hippocoleae</name>
    <dbReference type="NCBI Taxonomy" id="149017"/>
    <lineage>
        <taxon>Bacteria</taxon>
        <taxon>Bacillati</taxon>
        <taxon>Actinomycetota</taxon>
        <taxon>Actinomycetes</taxon>
        <taxon>Actinomycetales</taxon>
        <taxon>Actinomycetaceae</taxon>
        <taxon>Arcanobacterium</taxon>
    </lineage>
</organism>
<dbReference type="EMBL" id="JAVDUJ010000001">
    <property type="protein sequence ID" value="MDR6938464.1"/>
    <property type="molecule type" value="Genomic_DNA"/>
</dbReference>
<evidence type="ECO:0000256" key="1">
    <source>
        <dbReference type="SAM" id="Coils"/>
    </source>
</evidence>
<dbReference type="InterPro" id="IPR027417">
    <property type="entry name" value="P-loop_NTPase"/>
</dbReference>
<keyword evidence="1" id="KW-0175">Coiled coil</keyword>
<proteinExistence type="predicted"/>